<dbReference type="InterPro" id="IPR011701">
    <property type="entry name" value="MFS"/>
</dbReference>
<feature type="transmembrane region" description="Helical" evidence="8">
    <location>
        <begin position="139"/>
        <end position="162"/>
    </location>
</feature>
<dbReference type="InterPro" id="IPR005964">
    <property type="entry name" value="Glc/Gal_transptr_bac"/>
</dbReference>
<accession>A0ABS3QJL1</accession>
<feature type="transmembrane region" description="Helical" evidence="8">
    <location>
        <begin position="242"/>
        <end position="260"/>
    </location>
</feature>
<comment type="subcellular location">
    <subcellularLocation>
        <location evidence="2">Cell inner membrane</location>
        <topology evidence="2">Multi-pass membrane protein</topology>
    </subcellularLocation>
</comment>
<dbReference type="PANTHER" id="PTHR43702">
    <property type="entry name" value="L-FUCOSE-PROTON SYMPORTER"/>
    <property type="match status" value="1"/>
</dbReference>
<reference evidence="9 10" key="1">
    <citation type="submission" date="2021-03" db="EMBL/GenBank/DDBJ databases">
        <authorList>
            <person name="Kim M.K."/>
        </authorList>
    </citation>
    <scope>NUCLEOTIDE SEQUENCE [LARGE SCALE GENOMIC DNA]</scope>
    <source>
        <strain evidence="9 10">BT442</strain>
    </source>
</reference>
<feature type="transmembrane region" description="Helical" evidence="8">
    <location>
        <begin position="364"/>
        <end position="382"/>
    </location>
</feature>
<dbReference type="NCBIfam" id="TIGR01272">
    <property type="entry name" value="gluP"/>
    <property type="match status" value="1"/>
</dbReference>
<comment type="similarity">
    <text evidence="3">Belongs to the major facilitator superfamily. FHS transporter (TC 2.A.1.7) family.</text>
</comment>
<comment type="caution">
    <text evidence="9">The sequence shown here is derived from an EMBL/GenBank/DDBJ whole genome shotgun (WGS) entry which is preliminary data.</text>
</comment>
<feature type="transmembrane region" description="Helical" evidence="8">
    <location>
        <begin position="48"/>
        <end position="69"/>
    </location>
</feature>
<dbReference type="Proteomes" id="UP000664369">
    <property type="component" value="Unassembled WGS sequence"/>
</dbReference>
<dbReference type="Gene3D" id="1.20.1250.20">
    <property type="entry name" value="MFS general substrate transporter like domains"/>
    <property type="match status" value="2"/>
</dbReference>
<keyword evidence="6 8" id="KW-1133">Transmembrane helix</keyword>
<dbReference type="Pfam" id="PF07690">
    <property type="entry name" value="MFS_1"/>
    <property type="match status" value="1"/>
</dbReference>
<evidence type="ECO:0000256" key="2">
    <source>
        <dbReference type="ARBA" id="ARBA00004429"/>
    </source>
</evidence>
<dbReference type="InterPro" id="IPR050375">
    <property type="entry name" value="MFS_TsgA-like"/>
</dbReference>
<evidence type="ECO:0000313" key="9">
    <source>
        <dbReference type="EMBL" id="MBO2011183.1"/>
    </source>
</evidence>
<evidence type="ECO:0000256" key="4">
    <source>
        <dbReference type="ARBA" id="ARBA00022475"/>
    </source>
</evidence>
<keyword evidence="5 8" id="KW-0812">Transmembrane</keyword>
<evidence type="ECO:0000313" key="10">
    <source>
        <dbReference type="Proteomes" id="UP000664369"/>
    </source>
</evidence>
<feature type="transmembrane region" description="Helical" evidence="8">
    <location>
        <begin position="193"/>
        <end position="212"/>
    </location>
</feature>
<proteinExistence type="inferred from homology"/>
<protein>
    <submittedName>
        <fullName evidence="9">Sugar MFS transporter</fullName>
    </submittedName>
</protein>
<feature type="transmembrane region" description="Helical" evidence="8">
    <location>
        <begin position="330"/>
        <end position="352"/>
    </location>
</feature>
<evidence type="ECO:0000256" key="3">
    <source>
        <dbReference type="ARBA" id="ARBA00009120"/>
    </source>
</evidence>
<gene>
    <name evidence="9" type="ORF">J4E00_19125</name>
</gene>
<evidence type="ECO:0000256" key="8">
    <source>
        <dbReference type="SAM" id="Phobius"/>
    </source>
</evidence>
<evidence type="ECO:0000256" key="1">
    <source>
        <dbReference type="ARBA" id="ARBA00003321"/>
    </source>
</evidence>
<dbReference type="EMBL" id="JAGETZ010000010">
    <property type="protein sequence ID" value="MBO2011183.1"/>
    <property type="molecule type" value="Genomic_DNA"/>
</dbReference>
<dbReference type="InterPro" id="IPR036259">
    <property type="entry name" value="MFS_trans_sf"/>
</dbReference>
<dbReference type="PANTHER" id="PTHR43702:SF12">
    <property type="entry name" value="N-ACETYL GLUCOSAMINE TRANSPORTER NAGP"/>
    <property type="match status" value="1"/>
</dbReference>
<evidence type="ECO:0000256" key="7">
    <source>
        <dbReference type="ARBA" id="ARBA00023136"/>
    </source>
</evidence>
<dbReference type="CDD" id="cd17394">
    <property type="entry name" value="MFS_FucP_like"/>
    <property type="match status" value="1"/>
</dbReference>
<feature type="transmembrane region" description="Helical" evidence="8">
    <location>
        <begin position="12"/>
        <end position="36"/>
    </location>
</feature>
<feature type="transmembrane region" description="Helical" evidence="8">
    <location>
        <begin position="394"/>
        <end position="410"/>
    </location>
</feature>
<name>A0ABS3QJL1_9BACT</name>
<feature type="transmembrane region" description="Helical" evidence="8">
    <location>
        <begin position="280"/>
        <end position="300"/>
    </location>
</feature>
<feature type="transmembrane region" description="Helical" evidence="8">
    <location>
        <begin position="307"/>
        <end position="324"/>
    </location>
</feature>
<organism evidence="9 10">
    <name type="scientific">Hymenobacter negativus</name>
    <dbReference type="NCBI Taxonomy" id="2795026"/>
    <lineage>
        <taxon>Bacteria</taxon>
        <taxon>Pseudomonadati</taxon>
        <taxon>Bacteroidota</taxon>
        <taxon>Cytophagia</taxon>
        <taxon>Cytophagales</taxon>
        <taxon>Hymenobacteraceae</taxon>
        <taxon>Hymenobacter</taxon>
    </lineage>
</organism>
<dbReference type="RefSeq" id="WP_208176879.1">
    <property type="nucleotide sequence ID" value="NZ_JAGETZ010000010.1"/>
</dbReference>
<feature type="transmembrane region" description="Helical" evidence="8">
    <location>
        <begin position="76"/>
        <end position="95"/>
    </location>
</feature>
<sequence>MKTTQSRGMPPLVIIGALFFIFGFITWLNGTLIPFLKIACGLQYSQALLVTFAFYIAYVFLALPSAFILQKTGFKNGMALGLLVMAVGALVFVPAAQARSFGLFLAGLFIQGAGLALLQTASNPYASILGPLESAAQRISIMGICSKVAGALSPVIIGAVVLKGAAELEARLAGPISASEKAALLQQLAGRVVLPYVIMAGALVVLALLIKLSGLPEIDARQAEVSPVPGEPARGIGHYPHLLLGVLAIFCYVGAEVIAGDTITQYGRAQGISLDIARNFTSFTLIAMLVGYFIGVVAIPRYLSQQAALSICAVVGVVFTMGIVLTHGYTSVLCVALLGLANSLMWPAIFPLSIKGLGGLTERGAALLVMGIGGGAVLPYVYGKLGEPLGLQQAYLLLIPCYLYILFFALKGHAYQARGTVHYAVPGV</sequence>
<keyword evidence="10" id="KW-1185">Reference proteome</keyword>
<evidence type="ECO:0000256" key="6">
    <source>
        <dbReference type="ARBA" id="ARBA00022989"/>
    </source>
</evidence>
<dbReference type="SUPFAM" id="SSF103473">
    <property type="entry name" value="MFS general substrate transporter"/>
    <property type="match status" value="1"/>
</dbReference>
<comment type="function">
    <text evidence="1">Intake of glucose and galactose.</text>
</comment>
<keyword evidence="7 8" id="KW-0472">Membrane</keyword>
<keyword evidence="4" id="KW-1003">Cell membrane</keyword>
<evidence type="ECO:0000256" key="5">
    <source>
        <dbReference type="ARBA" id="ARBA00022692"/>
    </source>
</evidence>